<accession>K9WWJ4</accession>
<dbReference type="InterPro" id="IPR046172">
    <property type="entry name" value="DUF6174"/>
</dbReference>
<protein>
    <recommendedName>
        <fullName evidence="4">Beta-lactamase-inhibitor-like PepSY-like domain-containing protein</fullName>
    </recommendedName>
</protein>
<evidence type="ECO:0008006" key="4">
    <source>
        <dbReference type="Google" id="ProtNLM"/>
    </source>
</evidence>
<feature type="signal peptide" evidence="1">
    <location>
        <begin position="1"/>
        <end position="23"/>
    </location>
</feature>
<name>K9WWJ4_9NOST</name>
<dbReference type="HOGENOM" id="CLU_137761_0_0_3"/>
<keyword evidence="3" id="KW-1185">Reference proteome</keyword>
<evidence type="ECO:0000256" key="1">
    <source>
        <dbReference type="SAM" id="SignalP"/>
    </source>
</evidence>
<evidence type="ECO:0000313" key="2">
    <source>
        <dbReference type="EMBL" id="AFZ24755.1"/>
    </source>
</evidence>
<feature type="chain" id="PRO_5003938276" description="Beta-lactamase-inhibitor-like PepSY-like domain-containing protein" evidence="1">
    <location>
        <begin position="24"/>
        <end position="164"/>
    </location>
</feature>
<sequence>MRLPIAIGAVLLISLGLNAPVMAQTPTQIVRATKKAAKSDLQQLKRNSQLWNQQNISNYRYTLTRSCFCTAEARGPVVVEVREGVTTVTSVATGETVDSQLFKQYDTVPNLFNVVKEAIASKASSLTVQYDSKLGYPTQINIDYNSQIADEELYLTIENFQVIP</sequence>
<organism evidence="2 3">
    <name type="scientific">Cylindrospermum stagnale PCC 7417</name>
    <dbReference type="NCBI Taxonomy" id="56107"/>
    <lineage>
        <taxon>Bacteria</taxon>
        <taxon>Bacillati</taxon>
        <taxon>Cyanobacteriota</taxon>
        <taxon>Cyanophyceae</taxon>
        <taxon>Nostocales</taxon>
        <taxon>Nostocaceae</taxon>
        <taxon>Cylindrospermum</taxon>
    </lineage>
</organism>
<gene>
    <name evidence="2" type="ORF">Cylst_2548</name>
</gene>
<dbReference type="eggNOG" id="ENOG5032YFI">
    <property type="taxonomic scope" value="Bacteria"/>
</dbReference>
<dbReference type="OrthoDB" id="485614at2"/>
<proteinExistence type="predicted"/>
<keyword evidence="1" id="KW-0732">Signal</keyword>
<dbReference type="Proteomes" id="UP000010475">
    <property type="component" value="Chromosome"/>
</dbReference>
<dbReference type="Pfam" id="PF19671">
    <property type="entry name" value="DUF6174"/>
    <property type="match status" value="1"/>
</dbReference>
<dbReference type="AlphaFoldDB" id="K9WWJ4"/>
<reference evidence="2 3" key="1">
    <citation type="submission" date="2012-06" db="EMBL/GenBank/DDBJ databases">
        <title>Finished chromosome of genome of Cylindrospermum stagnale PCC 7417.</title>
        <authorList>
            <consortium name="US DOE Joint Genome Institute"/>
            <person name="Gugger M."/>
            <person name="Coursin T."/>
            <person name="Rippka R."/>
            <person name="Tandeau De Marsac N."/>
            <person name="Huntemann M."/>
            <person name="Wei C.-L."/>
            <person name="Han J."/>
            <person name="Detter J.C."/>
            <person name="Han C."/>
            <person name="Tapia R."/>
            <person name="Chen A."/>
            <person name="Kyrpides N."/>
            <person name="Mavromatis K."/>
            <person name="Markowitz V."/>
            <person name="Szeto E."/>
            <person name="Ivanova N."/>
            <person name="Pagani I."/>
            <person name="Pati A."/>
            <person name="Goodwin L."/>
            <person name="Nordberg H.P."/>
            <person name="Cantor M.N."/>
            <person name="Hua S.X."/>
            <person name="Woyke T."/>
            <person name="Kerfeld C.A."/>
        </authorList>
    </citation>
    <scope>NUCLEOTIDE SEQUENCE [LARGE SCALE GENOMIC DNA]</scope>
    <source>
        <strain evidence="2 3">PCC 7417</strain>
    </source>
</reference>
<evidence type="ECO:0000313" key="3">
    <source>
        <dbReference type="Proteomes" id="UP000010475"/>
    </source>
</evidence>
<dbReference type="KEGG" id="csg:Cylst_2548"/>
<dbReference type="EMBL" id="CP003642">
    <property type="protein sequence ID" value="AFZ24755.1"/>
    <property type="molecule type" value="Genomic_DNA"/>
</dbReference>
<dbReference type="RefSeq" id="WP_015208009.1">
    <property type="nucleotide sequence ID" value="NC_019757.1"/>
</dbReference>
<dbReference type="PATRIC" id="fig|56107.3.peg.2818"/>
<dbReference type="STRING" id="56107.Cylst_2548"/>